<reference evidence="3" key="1">
    <citation type="journal article" date="2019" name="Int. J. Syst. Evol. Microbiol.">
        <title>The Global Catalogue of Microorganisms (GCM) 10K type strain sequencing project: providing services to taxonomists for standard genome sequencing and annotation.</title>
        <authorList>
            <consortium name="The Broad Institute Genomics Platform"/>
            <consortium name="The Broad Institute Genome Sequencing Center for Infectious Disease"/>
            <person name="Wu L."/>
            <person name="Ma J."/>
        </authorList>
    </citation>
    <scope>NUCLEOTIDE SEQUENCE [LARGE SCALE GENOMIC DNA]</scope>
    <source>
        <strain evidence="3">JCM 3369</strain>
    </source>
</reference>
<dbReference type="PROSITE" id="PS51819">
    <property type="entry name" value="VOC"/>
    <property type="match status" value="1"/>
</dbReference>
<sequence>MTQMKFELVPVPVADVDRAKTFYTDKLGFTVDVDVEPVPGTRVVQLTPPGSACSILLSTGLPGIAEMTPGSLRSLHLVVADARATRAELAAKGVEVGEVDEHEGAMLFVPFADVDGNTWLLQEMPWRSADFTP</sequence>
<dbReference type="InterPro" id="IPR004360">
    <property type="entry name" value="Glyas_Fos-R_dOase_dom"/>
</dbReference>
<dbReference type="PANTHER" id="PTHR36437">
    <property type="entry name" value="GLYOXALASE/BLEOMYCIN RESISTANCE PROTEIN/DIOXYGENASE"/>
    <property type="match status" value="1"/>
</dbReference>
<proteinExistence type="predicted"/>
<dbReference type="SUPFAM" id="SSF54593">
    <property type="entry name" value="Glyoxalase/Bleomycin resistance protein/Dihydroxybiphenyl dioxygenase"/>
    <property type="match status" value="1"/>
</dbReference>
<dbReference type="PANTHER" id="PTHR36437:SF2">
    <property type="entry name" value="GLYOXALASE_BLEOMYCIN RESISTANCE PROTEIN_DIOXYGENASE"/>
    <property type="match status" value="1"/>
</dbReference>
<gene>
    <name evidence="2" type="ORF">ACFQKB_04265</name>
</gene>
<dbReference type="EMBL" id="JBHSXS010000002">
    <property type="protein sequence ID" value="MFC6878973.1"/>
    <property type="molecule type" value="Genomic_DNA"/>
</dbReference>
<dbReference type="Pfam" id="PF00903">
    <property type="entry name" value="Glyoxalase"/>
    <property type="match status" value="1"/>
</dbReference>
<dbReference type="InterPro" id="IPR029068">
    <property type="entry name" value="Glyas_Bleomycin-R_OHBP_Dase"/>
</dbReference>
<dbReference type="Gene3D" id="3.10.180.10">
    <property type="entry name" value="2,3-Dihydroxybiphenyl 1,2-Dioxygenase, domain 1"/>
    <property type="match status" value="1"/>
</dbReference>
<name>A0ABW2CB59_9ACTN</name>
<protein>
    <submittedName>
        <fullName evidence="2">VOC family protein</fullName>
    </submittedName>
</protein>
<organism evidence="2 3">
    <name type="scientific">Actinomadura yumaensis</name>
    <dbReference type="NCBI Taxonomy" id="111807"/>
    <lineage>
        <taxon>Bacteria</taxon>
        <taxon>Bacillati</taxon>
        <taxon>Actinomycetota</taxon>
        <taxon>Actinomycetes</taxon>
        <taxon>Streptosporangiales</taxon>
        <taxon>Thermomonosporaceae</taxon>
        <taxon>Actinomadura</taxon>
    </lineage>
</organism>
<dbReference type="Proteomes" id="UP001596380">
    <property type="component" value="Unassembled WGS sequence"/>
</dbReference>
<keyword evidence="3" id="KW-1185">Reference proteome</keyword>
<evidence type="ECO:0000313" key="3">
    <source>
        <dbReference type="Proteomes" id="UP001596380"/>
    </source>
</evidence>
<comment type="caution">
    <text evidence="2">The sequence shown here is derived from an EMBL/GenBank/DDBJ whole genome shotgun (WGS) entry which is preliminary data.</text>
</comment>
<evidence type="ECO:0000259" key="1">
    <source>
        <dbReference type="PROSITE" id="PS51819"/>
    </source>
</evidence>
<feature type="domain" description="VOC" evidence="1">
    <location>
        <begin position="5"/>
        <end position="124"/>
    </location>
</feature>
<evidence type="ECO:0000313" key="2">
    <source>
        <dbReference type="EMBL" id="MFC6878973.1"/>
    </source>
</evidence>
<dbReference type="RefSeq" id="WP_241683105.1">
    <property type="nucleotide sequence ID" value="NZ_JBHSXE010000001.1"/>
</dbReference>
<dbReference type="InterPro" id="IPR037523">
    <property type="entry name" value="VOC_core"/>
</dbReference>
<accession>A0ABW2CB59</accession>